<evidence type="ECO:0000313" key="3">
    <source>
        <dbReference type="Proteomes" id="UP001604277"/>
    </source>
</evidence>
<dbReference type="AlphaFoldDB" id="A0ABD1XBE7"/>
<keyword evidence="3" id="KW-1185">Reference proteome</keyword>
<gene>
    <name evidence="2" type="ORF">Fot_03988</name>
</gene>
<dbReference type="Proteomes" id="UP001604277">
    <property type="component" value="Unassembled WGS sequence"/>
</dbReference>
<protein>
    <submittedName>
        <fullName evidence="2">Uncharacterized protein</fullName>
    </submittedName>
</protein>
<reference evidence="3" key="1">
    <citation type="submission" date="2024-07" db="EMBL/GenBank/DDBJ databases">
        <title>Two chromosome-level genome assemblies of Korean endemic species Abeliophyllum distichum and Forsythia ovata (Oleaceae).</title>
        <authorList>
            <person name="Jang H."/>
        </authorList>
    </citation>
    <scope>NUCLEOTIDE SEQUENCE [LARGE SCALE GENOMIC DNA]</scope>
</reference>
<evidence type="ECO:0000313" key="2">
    <source>
        <dbReference type="EMBL" id="KAL2559249.1"/>
    </source>
</evidence>
<name>A0ABD1XBE7_9LAMI</name>
<feature type="coiled-coil region" evidence="1">
    <location>
        <begin position="36"/>
        <end position="70"/>
    </location>
</feature>
<dbReference type="EMBL" id="JBFOLJ010000001">
    <property type="protein sequence ID" value="KAL2559249.1"/>
    <property type="molecule type" value="Genomic_DNA"/>
</dbReference>
<comment type="caution">
    <text evidence="2">The sequence shown here is derived from an EMBL/GenBank/DDBJ whole genome shotgun (WGS) entry which is preliminary data.</text>
</comment>
<organism evidence="2 3">
    <name type="scientific">Forsythia ovata</name>
    <dbReference type="NCBI Taxonomy" id="205694"/>
    <lineage>
        <taxon>Eukaryota</taxon>
        <taxon>Viridiplantae</taxon>
        <taxon>Streptophyta</taxon>
        <taxon>Embryophyta</taxon>
        <taxon>Tracheophyta</taxon>
        <taxon>Spermatophyta</taxon>
        <taxon>Magnoliopsida</taxon>
        <taxon>eudicotyledons</taxon>
        <taxon>Gunneridae</taxon>
        <taxon>Pentapetalae</taxon>
        <taxon>asterids</taxon>
        <taxon>lamiids</taxon>
        <taxon>Lamiales</taxon>
        <taxon>Oleaceae</taxon>
        <taxon>Forsythieae</taxon>
        <taxon>Forsythia</taxon>
    </lineage>
</organism>
<sequence length="134" mass="14677">MLDLLLMPSRLLLRLGKSEWKKLVAGREASSCKEYVTRLSEEAAAKVAEIAKLKSNLEASAKEKLDAEETYTNLLAEKRNQFKYTVPHPFLIISSSISLHCPSNHYPGSSSGLASLLAAATSSFRHGESLGIQE</sequence>
<proteinExistence type="predicted"/>
<evidence type="ECO:0000256" key="1">
    <source>
        <dbReference type="SAM" id="Coils"/>
    </source>
</evidence>
<keyword evidence="1" id="KW-0175">Coiled coil</keyword>
<accession>A0ABD1XBE7</accession>